<dbReference type="AlphaFoldDB" id="D6TS53"/>
<dbReference type="InParanoid" id="D6TS53"/>
<evidence type="ECO:0000313" key="3">
    <source>
        <dbReference type="Proteomes" id="UP000004508"/>
    </source>
</evidence>
<sequence length="127" mass="14552">MMPAAWSSCSSRDSSNRARPDNELRIQIEARNEKLLQAFRKHLAQTGLSLKMVEQHASTIQHFGSNMLLNQAPSHGLLDMTSDEVEAYLQTTGVKTAKTSFKRFVRFLMETGRMEYGQTEELWQMLK</sequence>
<evidence type="ECO:0008006" key="4">
    <source>
        <dbReference type="Google" id="ProtNLM"/>
    </source>
</evidence>
<evidence type="ECO:0000256" key="1">
    <source>
        <dbReference type="SAM" id="MobiDB-lite"/>
    </source>
</evidence>
<evidence type="ECO:0000313" key="2">
    <source>
        <dbReference type="EMBL" id="EFH86126.1"/>
    </source>
</evidence>
<proteinExistence type="predicted"/>
<feature type="compositionally biased region" description="Low complexity" evidence="1">
    <location>
        <begin position="1"/>
        <end position="13"/>
    </location>
</feature>
<name>D6TS53_KTERA</name>
<dbReference type="EMBL" id="ADVG01000002">
    <property type="protein sequence ID" value="EFH86126.1"/>
    <property type="molecule type" value="Genomic_DNA"/>
</dbReference>
<feature type="region of interest" description="Disordered" evidence="1">
    <location>
        <begin position="1"/>
        <end position="22"/>
    </location>
</feature>
<dbReference type="STRING" id="485913.Krac_7403"/>
<gene>
    <name evidence="2" type="ORF">Krac_7403</name>
</gene>
<comment type="caution">
    <text evidence="2">The sequence shown here is derived from an EMBL/GenBank/DDBJ whole genome shotgun (WGS) entry which is preliminary data.</text>
</comment>
<protein>
    <recommendedName>
        <fullName evidence="4">Core-binding (CB) domain-containing protein</fullName>
    </recommendedName>
</protein>
<accession>D6TS53</accession>
<organism evidence="2 3">
    <name type="scientific">Ktedonobacter racemifer DSM 44963</name>
    <dbReference type="NCBI Taxonomy" id="485913"/>
    <lineage>
        <taxon>Bacteria</taxon>
        <taxon>Bacillati</taxon>
        <taxon>Chloroflexota</taxon>
        <taxon>Ktedonobacteria</taxon>
        <taxon>Ktedonobacterales</taxon>
        <taxon>Ktedonobacteraceae</taxon>
        <taxon>Ktedonobacter</taxon>
    </lineage>
</organism>
<dbReference type="Proteomes" id="UP000004508">
    <property type="component" value="Unassembled WGS sequence"/>
</dbReference>
<keyword evidence="3" id="KW-1185">Reference proteome</keyword>
<reference evidence="2 3" key="1">
    <citation type="journal article" date="2011" name="Stand. Genomic Sci.">
        <title>Non-contiguous finished genome sequence and contextual data of the filamentous soil bacterium Ktedonobacter racemifer type strain (SOSP1-21).</title>
        <authorList>
            <person name="Chang Y.J."/>
            <person name="Land M."/>
            <person name="Hauser L."/>
            <person name="Chertkov O."/>
            <person name="Del Rio T.G."/>
            <person name="Nolan M."/>
            <person name="Copeland A."/>
            <person name="Tice H."/>
            <person name="Cheng J.F."/>
            <person name="Lucas S."/>
            <person name="Han C."/>
            <person name="Goodwin L."/>
            <person name="Pitluck S."/>
            <person name="Ivanova N."/>
            <person name="Ovchinikova G."/>
            <person name="Pati A."/>
            <person name="Chen A."/>
            <person name="Palaniappan K."/>
            <person name="Mavromatis K."/>
            <person name="Liolios K."/>
            <person name="Brettin T."/>
            <person name="Fiebig A."/>
            <person name="Rohde M."/>
            <person name="Abt B."/>
            <person name="Goker M."/>
            <person name="Detter J.C."/>
            <person name="Woyke T."/>
            <person name="Bristow J."/>
            <person name="Eisen J.A."/>
            <person name="Markowitz V."/>
            <person name="Hugenholtz P."/>
            <person name="Kyrpides N.C."/>
            <person name="Klenk H.P."/>
            <person name="Lapidus A."/>
        </authorList>
    </citation>
    <scope>NUCLEOTIDE SEQUENCE [LARGE SCALE GENOMIC DNA]</scope>
    <source>
        <strain evidence="3">DSM 44963</strain>
    </source>
</reference>